<dbReference type="PANTHER" id="PTHR24243">
    <property type="entry name" value="G-PROTEIN COUPLED RECEPTOR"/>
    <property type="match status" value="1"/>
</dbReference>
<keyword evidence="11" id="KW-1185">Reference proteome</keyword>
<feature type="transmembrane region" description="Helical" evidence="8">
    <location>
        <begin position="107"/>
        <end position="128"/>
    </location>
</feature>
<comment type="subcellular location">
    <subcellularLocation>
        <location evidence="1">Membrane</location>
        <topology evidence="1">Multi-pass membrane protein</topology>
    </subcellularLocation>
</comment>
<dbReference type="SUPFAM" id="SSF81321">
    <property type="entry name" value="Family A G protein-coupled receptor-like"/>
    <property type="match status" value="1"/>
</dbReference>
<comment type="caution">
    <text evidence="10">The sequence shown here is derived from an EMBL/GenBank/DDBJ whole genome shotgun (WGS) entry which is preliminary data.</text>
</comment>
<evidence type="ECO:0000256" key="4">
    <source>
        <dbReference type="ARBA" id="ARBA00023040"/>
    </source>
</evidence>
<accession>A0AA89BTV4</accession>
<dbReference type="InterPro" id="IPR017452">
    <property type="entry name" value="GPCR_Rhodpsn_7TM"/>
</dbReference>
<evidence type="ECO:0000313" key="11">
    <source>
        <dbReference type="Proteomes" id="UP001186944"/>
    </source>
</evidence>
<evidence type="ECO:0000256" key="7">
    <source>
        <dbReference type="ARBA" id="ARBA00023224"/>
    </source>
</evidence>
<keyword evidence="2 8" id="KW-0812">Transmembrane</keyword>
<keyword evidence="7" id="KW-0807">Transducer</keyword>
<dbReference type="Gene3D" id="1.20.1070.10">
    <property type="entry name" value="Rhodopsin 7-helix transmembrane proteins"/>
    <property type="match status" value="1"/>
</dbReference>
<organism evidence="10 11">
    <name type="scientific">Pinctada imbricata</name>
    <name type="common">Atlantic pearl-oyster</name>
    <name type="synonym">Pinctada martensii</name>
    <dbReference type="NCBI Taxonomy" id="66713"/>
    <lineage>
        <taxon>Eukaryota</taxon>
        <taxon>Metazoa</taxon>
        <taxon>Spiralia</taxon>
        <taxon>Lophotrochozoa</taxon>
        <taxon>Mollusca</taxon>
        <taxon>Bivalvia</taxon>
        <taxon>Autobranchia</taxon>
        <taxon>Pteriomorphia</taxon>
        <taxon>Pterioida</taxon>
        <taxon>Pterioidea</taxon>
        <taxon>Pteriidae</taxon>
        <taxon>Pinctada</taxon>
    </lineage>
</organism>
<dbReference type="GO" id="GO:0004930">
    <property type="term" value="F:G protein-coupled receptor activity"/>
    <property type="evidence" value="ECO:0007669"/>
    <property type="project" value="UniProtKB-KW"/>
</dbReference>
<evidence type="ECO:0000256" key="3">
    <source>
        <dbReference type="ARBA" id="ARBA00022989"/>
    </source>
</evidence>
<dbReference type="PROSITE" id="PS50262">
    <property type="entry name" value="G_PROTEIN_RECEP_F1_2"/>
    <property type="match status" value="1"/>
</dbReference>
<keyword evidence="4" id="KW-0297">G-protein coupled receptor</keyword>
<dbReference type="GO" id="GO:0005886">
    <property type="term" value="C:plasma membrane"/>
    <property type="evidence" value="ECO:0007669"/>
    <property type="project" value="TreeGrafter"/>
</dbReference>
<evidence type="ECO:0000256" key="8">
    <source>
        <dbReference type="SAM" id="Phobius"/>
    </source>
</evidence>
<evidence type="ECO:0000256" key="5">
    <source>
        <dbReference type="ARBA" id="ARBA00023136"/>
    </source>
</evidence>
<keyword evidence="5 8" id="KW-0472">Membrane</keyword>
<evidence type="ECO:0000259" key="9">
    <source>
        <dbReference type="PROSITE" id="PS50262"/>
    </source>
</evidence>
<dbReference type="Pfam" id="PF00001">
    <property type="entry name" value="7tm_1"/>
    <property type="match status" value="1"/>
</dbReference>
<proteinExistence type="predicted"/>
<sequence>MQVLIGFSIVGIVISSFPIWTTEVVQIGNLSYCITKLSAVHVNAERILVYIDSFLTLLLPMILVLAIMCLTLKSANQALKRHRQRRQNNLATISENRRRRRSPQNQVAKLLTTVSLLFIILHLPSHVIRLKVMIQDKVLENYVSTDTDRTIQHVFSAMYYLNFDINWIVYLVSGAGFRRVFLRKICKYSSKDQPNDIDSPHLVDQLSEEIW</sequence>
<dbReference type="InterPro" id="IPR000276">
    <property type="entry name" value="GPCR_Rhodpsn"/>
</dbReference>
<keyword evidence="3 8" id="KW-1133">Transmembrane helix</keyword>
<evidence type="ECO:0000256" key="2">
    <source>
        <dbReference type="ARBA" id="ARBA00022692"/>
    </source>
</evidence>
<reference evidence="10" key="1">
    <citation type="submission" date="2019-08" db="EMBL/GenBank/DDBJ databases">
        <title>The improved chromosome-level genome for the pearl oyster Pinctada fucata martensii using PacBio sequencing and Hi-C.</title>
        <authorList>
            <person name="Zheng Z."/>
        </authorList>
    </citation>
    <scope>NUCLEOTIDE SEQUENCE</scope>
    <source>
        <strain evidence="10">ZZ-2019</strain>
        <tissue evidence="10">Adductor muscle</tissue>
    </source>
</reference>
<dbReference type="Proteomes" id="UP001186944">
    <property type="component" value="Unassembled WGS sequence"/>
</dbReference>
<dbReference type="EMBL" id="VSWD01000008">
    <property type="protein sequence ID" value="KAK3095670.1"/>
    <property type="molecule type" value="Genomic_DNA"/>
</dbReference>
<evidence type="ECO:0000313" key="10">
    <source>
        <dbReference type="EMBL" id="KAK3095670.1"/>
    </source>
</evidence>
<name>A0AA89BTV4_PINIB</name>
<feature type="transmembrane region" description="Helical" evidence="8">
    <location>
        <begin position="47"/>
        <end position="72"/>
    </location>
</feature>
<dbReference type="AlphaFoldDB" id="A0AA89BTV4"/>
<evidence type="ECO:0000256" key="6">
    <source>
        <dbReference type="ARBA" id="ARBA00023170"/>
    </source>
</evidence>
<keyword evidence="6" id="KW-0675">Receptor</keyword>
<feature type="domain" description="G-protein coupled receptors family 1 profile" evidence="9">
    <location>
        <begin position="1"/>
        <end position="170"/>
    </location>
</feature>
<feature type="transmembrane region" description="Helical" evidence="8">
    <location>
        <begin position="165"/>
        <end position="181"/>
    </location>
</feature>
<evidence type="ECO:0000256" key="1">
    <source>
        <dbReference type="ARBA" id="ARBA00004141"/>
    </source>
</evidence>
<dbReference type="PANTHER" id="PTHR24243:SF230">
    <property type="entry name" value="G-PROTEIN COUPLED RECEPTORS FAMILY 1 PROFILE DOMAIN-CONTAINING PROTEIN"/>
    <property type="match status" value="1"/>
</dbReference>
<gene>
    <name evidence="10" type="ORF">FSP39_017436</name>
</gene>
<protein>
    <recommendedName>
        <fullName evidence="9">G-protein coupled receptors family 1 profile domain-containing protein</fullName>
    </recommendedName>
</protein>